<evidence type="ECO:0000313" key="9">
    <source>
        <dbReference type="Proteomes" id="UP000438991"/>
    </source>
</evidence>
<gene>
    <name evidence="8" type="ORF">GJ689_21070</name>
</gene>
<dbReference type="InterPro" id="IPR037925">
    <property type="entry name" value="FlgE/F/G-like"/>
</dbReference>
<dbReference type="InterPro" id="IPR020013">
    <property type="entry name" value="Flagellar_FlgE/F/G"/>
</dbReference>
<dbReference type="RefSeq" id="WP_111385231.1">
    <property type="nucleotide sequence ID" value="NZ_NPEW01000084.1"/>
</dbReference>
<evidence type="ECO:0000256" key="1">
    <source>
        <dbReference type="ARBA" id="ARBA00004117"/>
    </source>
</evidence>
<evidence type="ECO:0000256" key="4">
    <source>
        <dbReference type="RuleBase" id="RU362116"/>
    </source>
</evidence>
<evidence type="ECO:0000256" key="5">
    <source>
        <dbReference type="SAM" id="MobiDB-lite"/>
    </source>
</evidence>
<dbReference type="GO" id="GO:0071978">
    <property type="term" value="P:bacterial-type flagellum-dependent swarming motility"/>
    <property type="evidence" value="ECO:0007669"/>
    <property type="project" value="TreeGrafter"/>
</dbReference>
<accession>A0A327K794</accession>
<keyword evidence="8" id="KW-0282">Flagellum</keyword>
<evidence type="ECO:0000259" key="7">
    <source>
        <dbReference type="Pfam" id="PF22692"/>
    </source>
</evidence>
<feature type="domain" description="Flagellar hook protein FlgE/F/G-like D1" evidence="7">
    <location>
        <begin position="84"/>
        <end position="136"/>
    </location>
</feature>
<keyword evidence="3 4" id="KW-0975">Bacterial flagellum</keyword>
<protein>
    <recommendedName>
        <fullName evidence="4">Flagellar hook protein FlgE</fullName>
    </recommendedName>
</protein>
<dbReference type="Pfam" id="PF06429">
    <property type="entry name" value="Flg_bbr_C"/>
    <property type="match status" value="1"/>
</dbReference>
<comment type="caution">
    <text evidence="8">The sequence shown here is derived from an EMBL/GenBank/DDBJ whole genome shotgun (WGS) entry which is preliminary data.</text>
</comment>
<evidence type="ECO:0000256" key="2">
    <source>
        <dbReference type="ARBA" id="ARBA00009677"/>
    </source>
</evidence>
<keyword evidence="8" id="KW-0969">Cilium</keyword>
<dbReference type="InterPro" id="IPR010930">
    <property type="entry name" value="Flg_bb/hook_C_dom"/>
</dbReference>
<feature type="domain" description="Flagellar basal-body/hook protein C-terminal" evidence="6">
    <location>
        <begin position="622"/>
        <end position="664"/>
    </location>
</feature>
<dbReference type="InterPro" id="IPR053967">
    <property type="entry name" value="LlgE_F_G-like_D1"/>
</dbReference>
<dbReference type="Pfam" id="PF07196">
    <property type="entry name" value="Flagellin_IN"/>
    <property type="match status" value="1"/>
</dbReference>
<dbReference type="GO" id="GO:0005829">
    <property type="term" value="C:cytosol"/>
    <property type="evidence" value="ECO:0007669"/>
    <property type="project" value="TreeGrafter"/>
</dbReference>
<dbReference type="GO" id="GO:0009425">
    <property type="term" value="C:bacterial-type flagellum basal body"/>
    <property type="evidence" value="ECO:0007669"/>
    <property type="project" value="UniProtKB-SubCell"/>
</dbReference>
<comment type="function">
    <text evidence="4">A flexible structure which links the flagellar filament to the drive apparatus in the basal body.</text>
</comment>
<dbReference type="InterPro" id="IPR010810">
    <property type="entry name" value="Flagellin_hook_IN_motif"/>
</dbReference>
<sequence length="666" mass="68570">MGIFGALTTAVTGMQAQSFALQNISGNIANSQTTAYKRTDTSFQDLIQDGQPSKQVSGSVMPSSRSTNTVQGDIQTSSIGTFMAVNGDGFFVVMKPTGLVDNNPVFSGINQFTRRGDFQPNKDGYLVNGAGYYLMGIPVDSTTGNLAGSVPTLLKFKNDFLPAQATTEIDYRANLARLPLTPSYDKSVPGSELLNPVDFIANPLAISPQPAKITGSGAALKPDANALLTGTKVLPGTMTNSGTFTINGTTVTVPASSTPAQLVTAINTAAPPGLQAATLDASGHLVLQSNNATTAIAIGGSNAALMTEMGIPVGTTNPTNLLTQSAAAPGQTLTITVGANPPLTVTFGTGGLPNVATLADLNTQLATLTGGLASANSLNGNISITASSPTDTITVSGTANPLIFGMRTTSALPSSQTVVANDLSTFLSQSIGGGAITAYDISGSPVNIQIRWAKTDSATLGTGHTDTWNMFYQVNSNATGTQAAWKNVGTDFTFDSSFQMNPLISTWTLPGVTVDGASLGDLTMKFGAGGITQYSDPNGNVQVNLLNQNGYAAGSLQTVSVNDKGRVVGSYSNGRTIDLAEVTLAKFSGANYLKRIDGGAFEATDESGVAVYGAAGKIVGSSLEGSNSDIADEFTKLIVTQQAYSANTRVITTSNQMVQDLLNMLR</sequence>
<evidence type="ECO:0000313" key="8">
    <source>
        <dbReference type="EMBL" id="MTW18696.1"/>
    </source>
</evidence>
<dbReference type="SUPFAM" id="SSF117143">
    <property type="entry name" value="Flagellar hook protein flgE"/>
    <property type="match status" value="1"/>
</dbReference>
<name>A0A327K794_9BRAD</name>
<dbReference type="Pfam" id="PF22692">
    <property type="entry name" value="LlgE_F_G_D1"/>
    <property type="match status" value="1"/>
</dbReference>
<keyword evidence="8" id="KW-0966">Cell projection</keyword>
<evidence type="ECO:0000256" key="3">
    <source>
        <dbReference type="ARBA" id="ARBA00023143"/>
    </source>
</evidence>
<reference evidence="8 9" key="1">
    <citation type="submission" date="2019-11" db="EMBL/GenBank/DDBJ databases">
        <title>Whole-genome sequence of Rhodoplanes serenus DSM 18633, type strain.</title>
        <authorList>
            <person name="Kyndt J.A."/>
            <person name="Meyer T.E."/>
        </authorList>
    </citation>
    <scope>NUCLEOTIDE SEQUENCE [LARGE SCALE GENOMIC DNA]</scope>
    <source>
        <strain evidence="8 9">DSM 18633</strain>
    </source>
</reference>
<comment type="similarity">
    <text evidence="2 4">Belongs to the flagella basal body rod proteins family.</text>
</comment>
<comment type="subcellular location">
    <subcellularLocation>
        <location evidence="1 4">Bacterial flagellum basal body</location>
    </subcellularLocation>
</comment>
<dbReference type="NCBIfam" id="TIGR03506">
    <property type="entry name" value="FlgEFG_subfam"/>
    <property type="match status" value="2"/>
</dbReference>
<dbReference type="EMBL" id="WNKV01000019">
    <property type="protein sequence ID" value="MTW18696.1"/>
    <property type="molecule type" value="Genomic_DNA"/>
</dbReference>
<feature type="region of interest" description="Disordered" evidence="5">
    <location>
        <begin position="49"/>
        <end position="70"/>
    </location>
</feature>
<organism evidence="8 9">
    <name type="scientific">Rhodoplanes serenus</name>
    <dbReference type="NCBI Taxonomy" id="200615"/>
    <lineage>
        <taxon>Bacteria</taxon>
        <taxon>Pseudomonadati</taxon>
        <taxon>Pseudomonadota</taxon>
        <taxon>Alphaproteobacteria</taxon>
        <taxon>Hyphomicrobiales</taxon>
        <taxon>Nitrobacteraceae</taxon>
        <taxon>Rhodoplanes</taxon>
    </lineage>
</organism>
<dbReference type="AlphaFoldDB" id="A0A327K794"/>
<dbReference type="PANTHER" id="PTHR30435">
    <property type="entry name" value="FLAGELLAR PROTEIN"/>
    <property type="match status" value="1"/>
</dbReference>
<dbReference type="PANTHER" id="PTHR30435:SF1">
    <property type="entry name" value="FLAGELLAR HOOK PROTEIN FLGE"/>
    <property type="match status" value="1"/>
</dbReference>
<evidence type="ECO:0000259" key="6">
    <source>
        <dbReference type="Pfam" id="PF06429"/>
    </source>
</evidence>
<dbReference type="GO" id="GO:0009424">
    <property type="term" value="C:bacterial-type flagellum hook"/>
    <property type="evidence" value="ECO:0007669"/>
    <property type="project" value="TreeGrafter"/>
</dbReference>
<dbReference type="Proteomes" id="UP000438991">
    <property type="component" value="Unassembled WGS sequence"/>
</dbReference>
<proteinExistence type="inferred from homology"/>